<dbReference type="Pfam" id="PF01547">
    <property type="entry name" value="SBP_bac_1"/>
    <property type="match status" value="1"/>
</dbReference>
<organism evidence="2 3">
    <name type="scientific">Caloranaerobacter azorensis DSM 13643</name>
    <dbReference type="NCBI Taxonomy" id="1121264"/>
    <lineage>
        <taxon>Bacteria</taxon>
        <taxon>Bacillati</taxon>
        <taxon>Bacillota</taxon>
        <taxon>Tissierellia</taxon>
        <taxon>Tissierellales</taxon>
        <taxon>Thermohalobacteraceae</taxon>
        <taxon>Caloranaerobacter</taxon>
    </lineage>
</organism>
<name>A0A1M5WG55_9FIRM</name>
<dbReference type="RefSeq" id="WP_073197967.1">
    <property type="nucleotide sequence ID" value="NZ_FQXO01000107.1"/>
</dbReference>
<dbReference type="PANTHER" id="PTHR30006:SF2">
    <property type="entry name" value="ABC TRANSPORTER SUBSTRATE-BINDING PROTEIN"/>
    <property type="match status" value="1"/>
</dbReference>
<evidence type="ECO:0000313" key="3">
    <source>
        <dbReference type="Proteomes" id="UP000183967"/>
    </source>
</evidence>
<dbReference type="OrthoDB" id="1954055at2"/>
<keyword evidence="3" id="KW-1185">Reference proteome</keyword>
<accession>A0A1M5WG55</accession>
<dbReference type="InterPro" id="IPR006059">
    <property type="entry name" value="SBP"/>
</dbReference>
<dbReference type="PROSITE" id="PS51257">
    <property type="entry name" value="PROKAR_LIPOPROTEIN"/>
    <property type="match status" value="1"/>
</dbReference>
<dbReference type="AlphaFoldDB" id="A0A1M5WG55"/>
<reference evidence="3" key="1">
    <citation type="submission" date="2016-11" db="EMBL/GenBank/DDBJ databases">
        <authorList>
            <person name="Varghese N."/>
            <person name="Submissions S."/>
        </authorList>
    </citation>
    <scope>NUCLEOTIDE SEQUENCE [LARGE SCALE GENOMIC DNA]</scope>
    <source>
        <strain evidence="3">DSM 13643</strain>
    </source>
</reference>
<dbReference type="PANTHER" id="PTHR30006">
    <property type="entry name" value="THIAMINE-BINDING PERIPLASMIC PROTEIN-RELATED"/>
    <property type="match status" value="1"/>
</dbReference>
<gene>
    <name evidence="2" type="ORF">SAMN02745135_02457</name>
</gene>
<evidence type="ECO:0000313" key="2">
    <source>
        <dbReference type="EMBL" id="SHH86417.1"/>
    </source>
</evidence>
<dbReference type="EMBL" id="FQXO01000107">
    <property type="protein sequence ID" value="SHH86417.1"/>
    <property type="molecule type" value="Genomic_DNA"/>
</dbReference>
<protein>
    <submittedName>
        <fullName evidence="2">ABC-type glycerol-3-phosphate transport system, substrate-binding protein</fullName>
    </submittedName>
</protein>
<dbReference type="SUPFAM" id="SSF53850">
    <property type="entry name" value="Periplasmic binding protein-like II"/>
    <property type="match status" value="1"/>
</dbReference>
<dbReference type="Proteomes" id="UP000183967">
    <property type="component" value="Unassembled WGS sequence"/>
</dbReference>
<sequence>MKKVVIIIQLMAIFLVGCFSVDTLKSSNRKGKYDEITIVITDYGYKKTDYYKGVLKEYIHDFAKQNGIEVRFYIINAADSYSYEKKLSSILHNKDGPTLLLVPLGSEYKKFIDRGIALNVKDRIPNLNKIYEGLLAEPDYFVPFGMSYLPMALNKEVFEELEIKEPIFDNWKKEDYLKIRKMWLEKNPEIYTFQYFSLLDYKLHDLDILDSSNKVIKLDNDKVKKCLKDIRAEIFSGRYILEKDYTYENFYKMHFEKSSKEYKKAIQKVINNAEKRLWGSYIWYNPLKTFYRDEEIDIQNKIILPNVVDSSPLKVEGFIVNKNGKNQEMGIKFINGLLDDEIQLKMYSDKFSQYPVNKEIERLIDELERDNYSSTKLVLIRKYVLKQLRLGKIRPLSDYDVLYKNIIENLYKDLFKVIFADKPYTDEEMSKELQKIESKYNMWLNKYNGYNGTVLVYLF</sequence>
<keyword evidence="1" id="KW-0732">Signal</keyword>
<dbReference type="Gene3D" id="3.40.190.10">
    <property type="entry name" value="Periplasmic binding protein-like II"/>
    <property type="match status" value="1"/>
</dbReference>
<proteinExistence type="predicted"/>
<evidence type="ECO:0000256" key="1">
    <source>
        <dbReference type="ARBA" id="ARBA00022729"/>
    </source>
</evidence>